<evidence type="ECO:0000256" key="2">
    <source>
        <dbReference type="ARBA" id="ARBA00004245"/>
    </source>
</evidence>
<dbReference type="InterPro" id="IPR036872">
    <property type="entry name" value="CH_dom_sf"/>
</dbReference>
<dbReference type="PANTHER" id="PTHR18947:SF39">
    <property type="entry name" value="PROTEIN HOOK"/>
    <property type="match status" value="1"/>
</dbReference>
<dbReference type="InterPro" id="IPR000477">
    <property type="entry name" value="RT_dom"/>
</dbReference>
<organism evidence="16 17">
    <name type="scientific">Plutella xylostella</name>
    <name type="common">Diamondback moth</name>
    <name type="synonym">Plutella maculipennis</name>
    <dbReference type="NCBI Taxonomy" id="51655"/>
    <lineage>
        <taxon>Eukaryota</taxon>
        <taxon>Metazoa</taxon>
        <taxon>Ecdysozoa</taxon>
        <taxon>Arthropoda</taxon>
        <taxon>Hexapoda</taxon>
        <taxon>Insecta</taxon>
        <taxon>Pterygota</taxon>
        <taxon>Neoptera</taxon>
        <taxon>Endopterygota</taxon>
        <taxon>Lepidoptera</taxon>
        <taxon>Glossata</taxon>
        <taxon>Ditrysia</taxon>
        <taxon>Yponomeutoidea</taxon>
        <taxon>Plutellidae</taxon>
        <taxon>Plutella</taxon>
    </lineage>
</organism>
<feature type="coiled-coil region" evidence="12">
    <location>
        <begin position="816"/>
        <end position="896"/>
    </location>
</feature>
<dbReference type="AlphaFoldDB" id="A0A8S4G576"/>
<dbReference type="PROSITE" id="PS50021">
    <property type="entry name" value="CH"/>
    <property type="match status" value="1"/>
</dbReference>
<comment type="subcellular location">
    <subcellularLocation>
        <location evidence="2">Cytoplasm</location>
        <location evidence="2">Cytoskeleton</location>
    </subcellularLocation>
    <subcellularLocation>
        <location evidence="1">Endosome</location>
    </subcellularLocation>
</comment>
<feature type="compositionally biased region" description="Polar residues" evidence="13">
    <location>
        <begin position="921"/>
        <end position="930"/>
    </location>
</feature>
<comment type="caution">
    <text evidence="16">The sequence shown here is derived from an EMBL/GenBank/DDBJ whole genome shotgun (WGS) entry which is preliminary data.</text>
</comment>
<dbReference type="GO" id="GO:0006897">
    <property type="term" value="P:endocytosis"/>
    <property type="evidence" value="ECO:0007669"/>
    <property type="project" value="UniProtKB-KW"/>
</dbReference>
<keyword evidence="11" id="KW-0206">Cytoskeleton</keyword>
<evidence type="ECO:0000256" key="7">
    <source>
        <dbReference type="ARBA" id="ARBA00022583"/>
    </source>
</evidence>
<gene>
    <name evidence="16" type="ORF">PLXY2_LOCUS13912</name>
</gene>
<feature type="compositionally biased region" description="Low complexity" evidence="13">
    <location>
        <begin position="1021"/>
        <end position="1031"/>
    </location>
</feature>
<keyword evidence="17" id="KW-1185">Reference proteome</keyword>
<feature type="coiled-coil region" evidence="12">
    <location>
        <begin position="354"/>
        <end position="381"/>
    </location>
</feature>
<evidence type="ECO:0000256" key="5">
    <source>
        <dbReference type="ARBA" id="ARBA00018971"/>
    </source>
</evidence>
<proteinExistence type="inferred from homology"/>
<dbReference type="InterPro" id="IPR008636">
    <property type="entry name" value="Hook_C"/>
</dbReference>
<evidence type="ECO:0000256" key="13">
    <source>
        <dbReference type="SAM" id="MobiDB-lite"/>
    </source>
</evidence>
<evidence type="ECO:0000259" key="15">
    <source>
        <dbReference type="PROSITE" id="PS50878"/>
    </source>
</evidence>
<dbReference type="SUPFAM" id="SSF116907">
    <property type="entry name" value="Hook domain"/>
    <property type="match status" value="1"/>
</dbReference>
<evidence type="ECO:0000313" key="16">
    <source>
        <dbReference type="EMBL" id="CAG9135620.1"/>
    </source>
</evidence>
<dbReference type="GO" id="GO:0008017">
    <property type="term" value="F:microtubule binding"/>
    <property type="evidence" value="ECO:0007669"/>
    <property type="project" value="InterPro"/>
</dbReference>
<dbReference type="CDD" id="cd22222">
    <property type="entry name" value="HkD_Hook"/>
    <property type="match status" value="1"/>
</dbReference>
<dbReference type="GO" id="GO:0005813">
    <property type="term" value="C:centrosome"/>
    <property type="evidence" value="ECO:0007669"/>
    <property type="project" value="TreeGrafter"/>
</dbReference>
<evidence type="ECO:0000259" key="14">
    <source>
        <dbReference type="PROSITE" id="PS50021"/>
    </source>
</evidence>
<keyword evidence="6" id="KW-0963">Cytoplasm</keyword>
<evidence type="ECO:0000256" key="8">
    <source>
        <dbReference type="ARBA" id="ARBA00022701"/>
    </source>
</evidence>
<feature type="region of interest" description="Disordered" evidence="13">
    <location>
        <begin position="921"/>
        <end position="972"/>
    </location>
</feature>
<feature type="coiled-coil region" evidence="12">
    <location>
        <begin position="536"/>
        <end position="663"/>
    </location>
</feature>
<dbReference type="Pfam" id="PF19047">
    <property type="entry name" value="HOOK_N"/>
    <property type="match status" value="1"/>
</dbReference>
<dbReference type="GO" id="GO:0031122">
    <property type="term" value="P:cytoplasmic microtubule organization"/>
    <property type="evidence" value="ECO:0007669"/>
    <property type="project" value="InterPro"/>
</dbReference>
<comment type="subunit">
    <text evidence="4">Homodimer. Interacts with microtubules via its N-terminus.</text>
</comment>
<dbReference type="InterPro" id="IPR043936">
    <property type="entry name" value="HOOK_N"/>
</dbReference>
<evidence type="ECO:0000256" key="4">
    <source>
        <dbReference type="ARBA" id="ARBA00011241"/>
    </source>
</evidence>
<sequence length="1031" mass="115380">MEANSVVLCDNLIKWLRTLNLTAKHGNPLELSDGVAIAEALTQIAPEYFTPSWISKIKVVVGNNWRLKVSNLKKILDGVVDYHQDILNLSLQEFARPEVINIAEHADPADLGRLLQLVLSCAVNCNQKEEYITRIMELELSCQRSIMQAIQDHKTRPIQLQRGVRQGDVISPKLFTNALEDVFKTLDWKGHGICINGEYMSHLRFADDIVIMAESLQELSWMLSGLNAASRRVGLGMNLDKTKVMYNAHIKPETVTVGEATIEVVQEYVYRADYSARQKQLRQGGCKAHPTGLGCIRETSSHILLGHSSEPEDKSLQPVRPASDDELETLTLGGLRVGPAPDAPRADQSEADMRDALAQRCHELDNQVKVLQEEKMTLLSEVSRLSAARDARDEELAGSLDDAGASLGPAHAGTLRYSHMRAQLGMYELLAAPSWRATSWRARWTTPAPRWGPRTPARCATATCARSSCQTLQPYNHQNFTQQFSSSIGDKTDIVIMDLTDDCQISELVRIIICYVSVVEINTAGHTIDYSLKEELDKVELQRDDQRARADALERELAIIKLRNEELQGLRPNEFFFGRSFRYKRFERELAIIKLRNEELQVNGAVRNSGAGQGELAIIKLRNEELQIAASETAALKDEVDALRETAAKAATLEATVASYKKRMEEHVDLRRQVKLLEHANTEHVQRAIEQEQAVSRATALRQQLDIYKKQVIDLNEKLDAEITKADKLEIENKKIQTKSASLQRERDALMQERDTLRETVDELKCSASPAREDNVSRELMPADVRERLIRLEHENKLLRGALPAQPDHASVQTLLEDYAARLEKQRATNREASQRIMQLEAALEAKAEAHNPRLAHAIEDSQRKSLQVEELQAALAEEKRLVAKMQEALAAREAEVLATEDKYKKCVEKAKEVIKTLDPRTTGQQSLTDATLAYSRGTGGGATSRGDATPANNNRHEWSGGSASSEESRINNSEQRLLTSAWYQLGARCHRDAVETRFALLSAGHSFLARQRRAPPRPRPANTPAASTAQ</sequence>
<evidence type="ECO:0000313" key="17">
    <source>
        <dbReference type="Proteomes" id="UP000653454"/>
    </source>
</evidence>
<dbReference type="FunFam" id="1.10.418.10:FF:000024">
    <property type="entry name" value="Hook homolog 3 (Drosophila)"/>
    <property type="match status" value="1"/>
</dbReference>
<evidence type="ECO:0000256" key="10">
    <source>
        <dbReference type="ARBA" id="ARBA00023054"/>
    </source>
</evidence>
<evidence type="ECO:0000256" key="1">
    <source>
        <dbReference type="ARBA" id="ARBA00004177"/>
    </source>
</evidence>
<feature type="domain" description="Reverse transcriptase" evidence="15">
    <location>
        <begin position="1"/>
        <end position="261"/>
    </location>
</feature>
<dbReference type="PROSITE" id="PS50878">
    <property type="entry name" value="RT_POL"/>
    <property type="match status" value="1"/>
</dbReference>
<dbReference type="GO" id="GO:0051959">
    <property type="term" value="F:dynein light intermediate chain binding"/>
    <property type="evidence" value="ECO:0007669"/>
    <property type="project" value="TreeGrafter"/>
</dbReference>
<reference evidence="16" key="1">
    <citation type="submission" date="2020-11" db="EMBL/GenBank/DDBJ databases">
        <authorList>
            <person name="Whiteford S."/>
        </authorList>
    </citation>
    <scope>NUCLEOTIDE SEQUENCE</scope>
</reference>
<name>A0A8S4G576_PLUXY</name>
<evidence type="ECO:0000256" key="6">
    <source>
        <dbReference type="ARBA" id="ARBA00022490"/>
    </source>
</evidence>
<evidence type="ECO:0000256" key="9">
    <source>
        <dbReference type="ARBA" id="ARBA00022753"/>
    </source>
</evidence>
<dbReference type="GO" id="GO:0030705">
    <property type="term" value="P:cytoskeleton-dependent intracellular transport"/>
    <property type="evidence" value="ECO:0007669"/>
    <property type="project" value="InterPro"/>
</dbReference>
<keyword evidence="7" id="KW-0254">Endocytosis</keyword>
<dbReference type="GO" id="GO:0005768">
    <property type="term" value="C:endosome"/>
    <property type="evidence" value="ECO:0007669"/>
    <property type="project" value="UniProtKB-SubCell"/>
</dbReference>
<comment type="similarity">
    <text evidence="3">Belongs to the hook family.</text>
</comment>
<evidence type="ECO:0000256" key="3">
    <source>
        <dbReference type="ARBA" id="ARBA00006946"/>
    </source>
</evidence>
<dbReference type="InterPro" id="IPR001715">
    <property type="entry name" value="CH_dom"/>
</dbReference>
<keyword evidence="10 12" id="KW-0175">Coiled coil</keyword>
<feature type="coiled-coil region" evidence="12">
    <location>
        <begin position="698"/>
        <end position="767"/>
    </location>
</feature>
<feature type="domain" description="Calponin-homology (CH)" evidence="14">
    <location>
        <begin position="6"/>
        <end position="122"/>
    </location>
</feature>
<accession>A0A8S4G576</accession>
<protein>
    <recommendedName>
        <fullName evidence="5">Protein hook</fullName>
    </recommendedName>
</protein>
<feature type="region of interest" description="Disordered" evidence="13">
    <location>
        <begin position="1010"/>
        <end position="1031"/>
    </location>
</feature>
<evidence type="ECO:0000256" key="12">
    <source>
        <dbReference type="SAM" id="Coils"/>
    </source>
</evidence>
<keyword evidence="8" id="KW-0493">Microtubule</keyword>
<dbReference type="Gene3D" id="1.10.418.10">
    <property type="entry name" value="Calponin-like domain"/>
    <property type="match status" value="1"/>
</dbReference>
<evidence type="ECO:0000256" key="11">
    <source>
        <dbReference type="ARBA" id="ARBA00023212"/>
    </source>
</evidence>
<dbReference type="EMBL" id="CAJHNJ030000109">
    <property type="protein sequence ID" value="CAG9135620.1"/>
    <property type="molecule type" value="Genomic_DNA"/>
</dbReference>
<dbReference type="PANTHER" id="PTHR18947">
    <property type="entry name" value="HOOK PROTEINS"/>
    <property type="match status" value="1"/>
</dbReference>
<dbReference type="GO" id="GO:0005874">
    <property type="term" value="C:microtubule"/>
    <property type="evidence" value="ECO:0007669"/>
    <property type="project" value="UniProtKB-KW"/>
</dbReference>
<keyword evidence="9" id="KW-0967">Endosome</keyword>
<dbReference type="Proteomes" id="UP000653454">
    <property type="component" value="Unassembled WGS sequence"/>
</dbReference>
<dbReference type="Pfam" id="PF05622">
    <property type="entry name" value="HOOK"/>
    <property type="match status" value="1"/>
</dbReference>